<dbReference type="SUPFAM" id="SSF54611">
    <property type="entry name" value="SecB-like"/>
    <property type="match status" value="1"/>
</dbReference>
<keyword evidence="6" id="KW-0963">Cytoplasm</keyword>
<evidence type="ECO:0000256" key="1">
    <source>
        <dbReference type="ARBA" id="ARBA00009990"/>
    </source>
</evidence>
<comment type="subcellular location">
    <subcellularLocation>
        <location evidence="6">Cytoplasm</location>
    </subcellularLocation>
</comment>
<dbReference type="NCBIfam" id="NF004393">
    <property type="entry name" value="PRK05751.1-4"/>
    <property type="match status" value="1"/>
</dbReference>
<evidence type="ECO:0000256" key="4">
    <source>
        <dbReference type="ARBA" id="ARBA00023010"/>
    </source>
</evidence>
<dbReference type="GO" id="GO:0015031">
    <property type="term" value="P:protein transport"/>
    <property type="evidence" value="ECO:0007669"/>
    <property type="project" value="UniProtKB-UniRule"/>
</dbReference>
<comment type="similarity">
    <text evidence="1 6">Belongs to the SecB family.</text>
</comment>
<dbReference type="Pfam" id="PF02556">
    <property type="entry name" value="SecB"/>
    <property type="match status" value="1"/>
</dbReference>
<dbReference type="RefSeq" id="WP_090631195.1">
    <property type="nucleotide sequence ID" value="NZ_FOCP01000010.1"/>
</dbReference>
<dbReference type="Gene3D" id="3.10.420.10">
    <property type="entry name" value="SecB-like"/>
    <property type="match status" value="1"/>
</dbReference>
<evidence type="ECO:0000256" key="6">
    <source>
        <dbReference type="HAMAP-Rule" id="MF_00821"/>
    </source>
</evidence>
<dbReference type="OrthoDB" id="9795145at2"/>
<dbReference type="HAMAP" id="MF_00821">
    <property type="entry name" value="SecB"/>
    <property type="match status" value="1"/>
</dbReference>
<organism evidence="7 8">
    <name type="scientific">Nitrosomonas marina</name>
    <dbReference type="NCBI Taxonomy" id="917"/>
    <lineage>
        <taxon>Bacteria</taxon>
        <taxon>Pseudomonadati</taxon>
        <taxon>Pseudomonadota</taxon>
        <taxon>Betaproteobacteria</taxon>
        <taxon>Nitrosomonadales</taxon>
        <taxon>Nitrosomonadaceae</taxon>
        <taxon>Nitrosomonas</taxon>
    </lineage>
</organism>
<dbReference type="InterPro" id="IPR035958">
    <property type="entry name" value="SecB-like_sf"/>
</dbReference>
<evidence type="ECO:0000256" key="2">
    <source>
        <dbReference type="ARBA" id="ARBA00022448"/>
    </source>
</evidence>
<accession>A0A1H8EN31</accession>
<dbReference type="NCBIfam" id="NF004394">
    <property type="entry name" value="PRK05751.1-5"/>
    <property type="match status" value="1"/>
</dbReference>
<dbReference type="NCBIfam" id="NF004392">
    <property type="entry name" value="PRK05751.1-3"/>
    <property type="match status" value="1"/>
</dbReference>
<dbReference type="PRINTS" id="PR01594">
    <property type="entry name" value="SECBCHAPRONE"/>
</dbReference>
<dbReference type="GO" id="GO:0006457">
    <property type="term" value="P:protein folding"/>
    <property type="evidence" value="ECO:0007669"/>
    <property type="project" value="UniProtKB-UniRule"/>
</dbReference>
<protein>
    <recommendedName>
        <fullName evidence="6">Protein-export protein SecB</fullName>
    </recommendedName>
</protein>
<evidence type="ECO:0000256" key="3">
    <source>
        <dbReference type="ARBA" id="ARBA00022927"/>
    </source>
</evidence>
<reference evidence="7 8" key="1">
    <citation type="submission" date="2016-10" db="EMBL/GenBank/DDBJ databases">
        <authorList>
            <person name="de Groot N.N."/>
        </authorList>
    </citation>
    <scope>NUCLEOTIDE SEQUENCE [LARGE SCALE GENOMIC DNA]</scope>
    <source>
        <strain evidence="7 8">Nm22</strain>
    </source>
</reference>
<dbReference type="GO" id="GO:0051262">
    <property type="term" value="P:protein tetramerization"/>
    <property type="evidence" value="ECO:0007669"/>
    <property type="project" value="InterPro"/>
</dbReference>
<dbReference type="InterPro" id="IPR003708">
    <property type="entry name" value="SecB"/>
</dbReference>
<evidence type="ECO:0000256" key="5">
    <source>
        <dbReference type="ARBA" id="ARBA00023186"/>
    </source>
</evidence>
<dbReference type="GO" id="GO:0005737">
    <property type="term" value="C:cytoplasm"/>
    <property type="evidence" value="ECO:0007669"/>
    <property type="project" value="UniProtKB-SubCell"/>
</dbReference>
<dbReference type="Proteomes" id="UP000199459">
    <property type="component" value="Unassembled WGS sequence"/>
</dbReference>
<comment type="subunit">
    <text evidence="6">Homotetramer, a dimer of dimers. One homotetramer interacts with 1 SecA dimer.</text>
</comment>
<comment type="function">
    <text evidence="6">One of the proteins required for the normal export of preproteins out of the cell cytoplasm. It is a molecular chaperone that binds to a subset of precursor proteins, maintaining them in a translocation-competent state. It also specifically binds to its receptor SecA.</text>
</comment>
<dbReference type="EMBL" id="FOCP01000010">
    <property type="protein sequence ID" value="SEN20524.1"/>
    <property type="molecule type" value="Genomic_DNA"/>
</dbReference>
<dbReference type="STRING" id="917.SAMN05216326_12235"/>
<dbReference type="PANTHER" id="PTHR36918:SF1">
    <property type="entry name" value="PROTEIN-EXPORT PROTEIN SECB"/>
    <property type="match status" value="1"/>
</dbReference>
<keyword evidence="5 6" id="KW-0143">Chaperone</keyword>
<keyword evidence="2 6" id="KW-0813">Transport</keyword>
<name>A0A1H8EN31_9PROT</name>
<dbReference type="PANTHER" id="PTHR36918">
    <property type="match status" value="1"/>
</dbReference>
<dbReference type="NCBIfam" id="TIGR00809">
    <property type="entry name" value="secB"/>
    <property type="match status" value="1"/>
</dbReference>
<evidence type="ECO:0000313" key="7">
    <source>
        <dbReference type="EMBL" id="SEN20524.1"/>
    </source>
</evidence>
<keyword evidence="4 6" id="KW-0811">Translocation</keyword>
<keyword evidence="3 6" id="KW-0653">Protein transport</keyword>
<sequence>MSEQQQPAFNIEKIYVKDLSLEIPNAPGIFLEREAPQVNLQLNTQNNVVKEGLYEVLVMVTVTAKVKDQVMFLVEVQQAGIFRISNVPENEIGPVLGIGCPNILFPYVREAVSDVVTRAGFPPVILNPVNFEAVYNQSQQRAGSESAETKQ</sequence>
<proteinExistence type="inferred from homology"/>
<dbReference type="GO" id="GO:0051082">
    <property type="term" value="F:unfolded protein binding"/>
    <property type="evidence" value="ECO:0007669"/>
    <property type="project" value="InterPro"/>
</dbReference>
<dbReference type="AlphaFoldDB" id="A0A1H8EN31"/>
<evidence type="ECO:0000313" key="8">
    <source>
        <dbReference type="Proteomes" id="UP000199459"/>
    </source>
</evidence>
<gene>
    <name evidence="6" type="primary">secB</name>
    <name evidence="7" type="ORF">SAMN05216325_11031</name>
</gene>